<keyword evidence="1" id="KW-1133">Transmembrane helix</keyword>
<feature type="transmembrane region" description="Helical" evidence="1">
    <location>
        <begin position="42"/>
        <end position="60"/>
    </location>
</feature>
<protein>
    <submittedName>
        <fullName evidence="2">Ymf61</fullName>
    </submittedName>
</protein>
<gene>
    <name evidence="2" type="ORF">IMG5_M206968</name>
</gene>
<geneLocation type="mitochondrion" evidence="2"/>
<organism evidence="2">
    <name type="scientific">Ichthyophthirius multifiliis</name>
    <name type="common">White spot disease agent</name>
    <name type="synonym">Ich</name>
    <dbReference type="NCBI Taxonomy" id="5932"/>
    <lineage>
        <taxon>Eukaryota</taxon>
        <taxon>Sar</taxon>
        <taxon>Alveolata</taxon>
        <taxon>Ciliophora</taxon>
        <taxon>Intramacronucleata</taxon>
        <taxon>Oligohymenophorea</taxon>
        <taxon>Hymenostomatida</taxon>
        <taxon>Ophryoglenina</taxon>
        <taxon>Ichthyophthirius</taxon>
    </lineage>
</organism>
<dbReference type="AlphaFoldDB" id="G1FLD0"/>
<reference evidence="2" key="1">
    <citation type="submission" date="2011-07" db="EMBL/GenBank/DDBJ databases">
        <authorList>
            <person name="Coyne R."/>
            <person name="Brami D."/>
            <person name="Johnson J."/>
            <person name="Hostetler J."/>
            <person name="Hannick L."/>
            <person name="Clark T."/>
            <person name="Cassidy-Hanley D."/>
            <person name="Inman J."/>
        </authorList>
    </citation>
    <scope>NUCLEOTIDE SEQUENCE</scope>
    <source>
        <strain evidence="2">G5</strain>
    </source>
</reference>
<dbReference type="GeneID" id="11122999"/>
<accession>G1FLD0</accession>
<name>G1FLD0_ICHMU</name>
<sequence length="235" mass="29447">MKTIINNKLIFYIKKKELNHTIEYLNMLLNKKLYMKKTIIQYYYIKYILIFICKYLKLIFKDNNWSILYLFYSGIIYFKLHNYFNSNFVYYKKLKYNIIIINYLFKQLKLTLCYFNFKNFNFSVGKVLSSLNIVEKFKKKSKKGEDYFYEYIKLYLWKYKYLFLGIMYSILKFKQIFKRINFNNKLIKLFLKRFKLKVIINYAYKPNSYSYFKKIKSIKRKFRKKFIKYENNNLI</sequence>
<keyword evidence="1" id="KW-0472">Membrane</keyword>
<feature type="transmembrane region" description="Helical" evidence="1">
    <location>
        <begin position="154"/>
        <end position="171"/>
    </location>
</feature>
<keyword evidence="1" id="KW-0812">Transmembrane</keyword>
<proteinExistence type="predicted"/>
<keyword evidence="2" id="KW-0496">Mitochondrion</keyword>
<dbReference type="RefSeq" id="YP_004841730.1">
    <property type="nucleotide sequence ID" value="NC_015981.1"/>
</dbReference>
<evidence type="ECO:0000313" key="2">
    <source>
        <dbReference type="EMBL" id="AEL89272.1"/>
    </source>
</evidence>
<dbReference type="EMBL" id="JN227086">
    <property type="protein sequence ID" value="AEL89272.1"/>
    <property type="molecule type" value="Genomic_DNA"/>
</dbReference>
<evidence type="ECO:0000256" key="1">
    <source>
        <dbReference type="SAM" id="Phobius"/>
    </source>
</evidence>
<feature type="transmembrane region" description="Helical" evidence="1">
    <location>
        <begin position="66"/>
        <end position="84"/>
    </location>
</feature>